<dbReference type="InterPro" id="IPR027417">
    <property type="entry name" value="P-loop_NTPase"/>
</dbReference>
<dbReference type="SUPFAM" id="SSF52540">
    <property type="entry name" value="P-loop containing nucleoside triphosphate hydrolases"/>
    <property type="match status" value="1"/>
</dbReference>
<dbReference type="Gene3D" id="3.40.50.300">
    <property type="entry name" value="P-loop containing nucleotide triphosphate hydrolases"/>
    <property type="match status" value="1"/>
</dbReference>
<dbReference type="OrthoDB" id="408152at2759"/>
<gene>
    <name evidence="2" type="ORF">N7456_002552</name>
</gene>
<evidence type="ECO:0000313" key="2">
    <source>
        <dbReference type="EMBL" id="KAJ5114018.1"/>
    </source>
</evidence>
<dbReference type="Proteomes" id="UP001149165">
    <property type="component" value="Unassembled WGS sequence"/>
</dbReference>
<reference evidence="2" key="1">
    <citation type="submission" date="2022-11" db="EMBL/GenBank/DDBJ databases">
        <authorList>
            <person name="Petersen C."/>
        </authorList>
    </citation>
    <scope>NUCLEOTIDE SEQUENCE</scope>
    <source>
        <strain evidence="2">IBT 30069</strain>
    </source>
</reference>
<sequence length="275" mass="31564">MSIATGVSNVDRIQCSRVVPMRLLALGLSRTGTNSLRTALEILGYNQTYHGYSAAFENPRDCDMWLQAMSAKFDKRGKRFGRAEFDQLLGHCQAVTDVPAVCFAQELIEAYPEAQVILTWRDVDVWYESVINAIITHVYSPWAGVVSILAIIFRSSGRWSRPMFRRVWEDYFEGFRLNGKRRYKEHYELVESLVPVNNLLYYQVQEGWEPLCRFLNQPIPDVPFPKGNEVAETSARIKALVKYEAAQAGWRLLYIMALFVPLAAVLNFQYGFWGV</sequence>
<name>A0A9W9G8W7_9EURO</name>
<organism evidence="2 3">
    <name type="scientific">Penicillium angulare</name>
    <dbReference type="NCBI Taxonomy" id="116970"/>
    <lineage>
        <taxon>Eukaryota</taxon>
        <taxon>Fungi</taxon>
        <taxon>Dikarya</taxon>
        <taxon>Ascomycota</taxon>
        <taxon>Pezizomycotina</taxon>
        <taxon>Eurotiomycetes</taxon>
        <taxon>Eurotiomycetidae</taxon>
        <taxon>Eurotiales</taxon>
        <taxon>Aspergillaceae</taxon>
        <taxon>Penicillium</taxon>
    </lineage>
</organism>
<keyword evidence="1" id="KW-0812">Transmembrane</keyword>
<evidence type="ECO:0000256" key="1">
    <source>
        <dbReference type="SAM" id="Phobius"/>
    </source>
</evidence>
<keyword evidence="1" id="KW-0472">Membrane</keyword>
<evidence type="ECO:0008006" key="4">
    <source>
        <dbReference type="Google" id="ProtNLM"/>
    </source>
</evidence>
<dbReference type="Pfam" id="PF17784">
    <property type="entry name" value="Sulfotransfer_4"/>
    <property type="match status" value="1"/>
</dbReference>
<feature type="transmembrane region" description="Helical" evidence="1">
    <location>
        <begin position="252"/>
        <end position="273"/>
    </location>
</feature>
<accession>A0A9W9G8W7</accession>
<reference evidence="2" key="2">
    <citation type="journal article" date="2023" name="IMA Fungus">
        <title>Comparative genomic study of the Penicillium genus elucidates a diverse pangenome and 15 lateral gene transfer events.</title>
        <authorList>
            <person name="Petersen C."/>
            <person name="Sorensen T."/>
            <person name="Nielsen M.R."/>
            <person name="Sondergaard T.E."/>
            <person name="Sorensen J.L."/>
            <person name="Fitzpatrick D.A."/>
            <person name="Frisvad J.C."/>
            <person name="Nielsen K.L."/>
        </authorList>
    </citation>
    <scope>NUCLEOTIDE SEQUENCE</scope>
    <source>
        <strain evidence="2">IBT 30069</strain>
    </source>
</reference>
<dbReference type="EMBL" id="JAPQKH010000002">
    <property type="protein sequence ID" value="KAJ5114018.1"/>
    <property type="molecule type" value="Genomic_DNA"/>
</dbReference>
<keyword evidence="3" id="KW-1185">Reference proteome</keyword>
<dbReference type="PANTHER" id="PTHR36978:SF4">
    <property type="entry name" value="P-LOOP CONTAINING NUCLEOSIDE TRIPHOSPHATE HYDROLASE PROTEIN"/>
    <property type="match status" value="1"/>
</dbReference>
<feature type="transmembrane region" description="Helical" evidence="1">
    <location>
        <begin position="139"/>
        <end position="156"/>
    </location>
</feature>
<dbReference type="AlphaFoldDB" id="A0A9W9G8W7"/>
<proteinExistence type="predicted"/>
<evidence type="ECO:0000313" key="3">
    <source>
        <dbReference type="Proteomes" id="UP001149165"/>
    </source>
</evidence>
<keyword evidence="1" id="KW-1133">Transmembrane helix</keyword>
<dbReference type="InterPro" id="IPR040632">
    <property type="entry name" value="Sulfotransfer_4"/>
</dbReference>
<dbReference type="PANTHER" id="PTHR36978">
    <property type="entry name" value="P-LOOP CONTAINING NUCLEOTIDE TRIPHOSPHATE HYDROLASE"/>
    <property type="match status" value="1"/>
</dbReference>
<comment type="caution">
    <text evidence="2">The sequence shown here is derived from an EMBL/GenBank/DDBJ whole genome shotgun (WGS) entry which is preliminary data.</text>
</comment>
<protein>
    <recommendedName>
        <fullName evidence="4">NAD dependent epimerase/dehydratase</fullName>
    </recommendedName>
</protein>